<comment type="caution">
    <text evidence="3">The sequence shown here is derived from an EMBL/GenBank/DDBJ whole genome shotgun (WGS) entry which is preliminary data.</text>
</comment>
<dbReference type="EMBL" id="JAJJMB010009441">
    <property type="protein sequence ID" value="KAI3913729.1"/>
    <property type="molecule type" value="Genomic_DNA"/>
</dbReference>
<evidence type="ECO:0000313" key="3">
    <source>
        <dbReference type="EMBL" id="KAI3913729.1"/>
    </source>
</evidence>
<dbReference type="SUPFAM" id="SSF54919">
    <property type="entry name" value="Nucleoside diphosphate kinase, NDK"/>
    <property type="match status" value="1"/>
</dbReference>
<dbReference type="Gene3D" id="3.30.70.141">
    <property type="entry name" value="Nucleoside diphosphate kinase-like domain"/>
    <property type="match status" value="1"/>
</dbReference>
<evidence type="ECO:0000256" key="1">
    <source>
        <dbReference type="ARBA" id="ARBA00000082"/>
    </source>
</evidence>
<comment type="catalytic activity">
    <reaction evidence="1">
        <text>a 2'-deoxyribonucleoside 5'-diphosphate + ATP = a 2'-deoxyribonucleoside 5'-triphosphate + ADP</text>
        <dbReference type="Rhea" id="RHEA:44640"/>
        <dbReference type="ChEBI" id="CHEBI:30616"/>
        <dbReference type="ChEBI" id="CHEBI:61560"/>
        <dbReference type="ChEBI" id="CHEBI:73316"/>
        <dbReference type="ChEBI" id="CHEBI:456216"/>
        <dbReference type="EC" id="2.7.4.6"/>
    </reaction>
</comment>
<keyword evidence="4" id="KW-1185">Reference proteome</keyword>
<proteinExistence type="predicted"/>
<name>A0AAD4XII2_9MAGN</name>
<organism evidence="3 4">
    <name type="scientific">Papaver atlanticum</name>
    <dbReference type="NCBI Taxonomy" id="357466"/>
    <lineage>
        <taxon>Eukaryota</taxon>
        <taxon>Viridiplantae</taxon>
        <taxon>Streptophyta</taxon>
        <taxon>Embryophyta</taxon>
        <taxon>Tracheophyta</taxon>
        <taxon>Spermatophyta</taxon>
        <taxon>Magnoliopsida</taxon>
        <taxon>Ranunculales</taxon>
        <taxon>Papaveraceae</taxon>
        <taxon>Papaveroideae</taxon>
        <taxon>Papaver</taxon>
    </lineage>
</organism>
<dbReference type="Proteomes" id="UP001202328">
    <property type="component" value="Unassembled WGS sequence"/>
</dbReference>
<comment type="catalytic activity">
    <reaction evidence="2">
        <text>a ribonucleoside 5'-diphosphate + ATP = a ribonucleoside 5'-triphosphate + ADP</text>
        <dbReference type="Rhea" id="RHEA:18113"/>
        <dbReference type="ChEBI" id="CHEBI:30616"/>
        <dbReference type="ChEBI" id="CHEBI:57930"/>
        <dbReference type="ChEBI" id="CHEBI:61557"/>
        <dbReference type="ChEBI" id="CHEBI:456216"/>
        <dbReference type="EC" id="2.7.4.6"/>
    </reaction>
</comment>
<evidence type="ECO:0000313" key="4">
    <source>
        <dbReference type="Proteomes" id="UP001202328"/>
    </source>
</evidence>
<accession>A0AAD4XII2</accession>
<dbReference type="GO" id="GO:0004550">
    <property type="term" value="F:nucleoside diphosphate kinase activity"/>
    <property type="evidence" value="ECO:0007669"/>
    <property type="project" value="UniProtKB-EC"/>
</dbReference>
<dbReference type="InterPro" id="IPR036850">
    <property type="entry name" value="NDK-like_dom_sf"/>
</dbReference>
<reference evidence="3" key="1">
    <citation type="submission" date="2022-04" db="EMBL/GenBank/DDBJ databases">
        <title>A functionally conserved STORR gene fusion in Papaver species that diverged 16.8 million years ago.</title>
        <authorList>
            <person name="Catania T."/>
        </authorList>
    </citation>
    <scope>NUCLEOTIDE SEQUENCE</scope>
    <source>
        <strain evidence="3">S-188037</strain>
    </source>
</reference>
<evidence type="ECO:0000256" key="2">
    <source>
        <dbReference type="ARBA" id="ARBA00000937"/>
    </source>
</evidence>
<gene>
    <name evidence="3" type="ORF">MKW98_011790</name>
</gene>
<dbReference type="AlphaFoldDB" id="A0AAD4XII2"/>
<sequence length="258" mass="29559">MGALVHIFEQNNLKRLMYVNEKFIKSTLIMLERSKHPYTTWVRYLTRKHVIALILVGDDAIRKVHKMTSTREHSIFWFSGGPTTYCSDSEYRAKQDINMWFWCDSNDWLTKATQSTDLIYLLPEGKTYDVSVVVIKPKAFHMQCVGDILSVVVANCNGVRGLKLVKKSDYPHGIVWSDSSILNKTDGDDYGIAMVVNFHSPKFELLDSAPDINHIDFDSKPGENLWRDIVEIFPHGLTLWTGPTCKYIYGSLFEASLI</sequence>
<protein>
    <submittedName>
        <fullName evidence="3">Uncharacterized protein</fullName>
    </submittedName>
</protein>